<dbReference type="Gene3D" id="3.40.605.10">
    <property type="entry name" value="Aldehyde Dehydrogenase, Chain A, domain 1"/>
    <property type="match status" value="1"/>
</dbReference>
<name>F0SU79_SYNGF</name>
<evidence type="ECO:0000313" key="10">
    <source>
        <dbReference type="EMBL" id="ADY55462.1"/>
    </source>
</evidence>
<dbReference type="InterPro" id="IPR012394">
    <property type="entry name" value="Aldehyde_DH_NAD(P)"/>
</dbReference>
<dbReference type="KEGG" id="sgy:Sgly_1138"/>
<feature type="active site" evidence="5">
    <location>
        <position position="246"/>
    </location>
</feature>
<evidence type="ECO:0000256" key="4">
    <source>
        <dbReference type="PIRNR" id="PIRNR036492"/>
    </source>
</evidence>
<dbReference type="Proteomes" id="UP000007488">
    <property type="component" value="Chromosome"/>
</dbReference>
<evidence type="ECO:0000259" key="9">
    <source>
        <dbReference type="Pfam" id="PF00171"/>
    </source>
</evidence>
<evidence type="ECO:0000256" key="3">
    <source>
        <dbReference type="ARBA" id="ARBA00023027"/>
    </source>
</evidence>
<reference evidence="11" key="2">
    <citation type="submission" date="2011-02" db="EMBL/GenBank/DDBJ databases">
        <title>The complete genome of Syntrophobotulus glycolicus DSM 8271.</title>
        <authorList>
            <person name="Lucas S."/>
            <person name="Copeland A."/>
            <person name="Lapidus A."/>
            <person name="Bruce D."/>
            <person name="Goodwin L."/>
            <person name="Pitluck S."/>
            <person name="Kyrpides N."/>
            <person name="Mavromatis K."/>
            <person name="Pagani I."/>
            <person name="Ivanova N."/>
            <person name="Mikhailova N."/>
            <person name="Chertkov O."/>
            <person name="Held B."/>
            <person name="Detter J.C."/>
            <person name="Tapia R."/>
            <person name="Han C."/>
            <person name="Land M."/>
            <person name="Hauser L."/>
            <person name="Markowitz V."/>
            <person name="Cheng J.-F."/>
            <person name="Hugenholtz P."/>
            <person name="Woyke T."/>
            <person name="Wu D."/>
            <person name="Spring S."/>
            <person name="Schroeder M."/>
            <person name="Brambilla E."/>
            <person name="Klenk H.-P."/>
            <person name="Eisen J.A."/>
        </authorList>
    </citation>
    <scope>NUCLEOTIDE SEQUENCE [LARGE SCALE GENOMIC DNA]</scope>
    <source>
        <strain evidence="11">DSM 8271 / FlGlyR</strain>
    </source>
</reference>
<dbReference type="SUPFAM" id="SSF53720">
    <property type="entry name" value="ALDH-like"/>
    <property type="match status" value="1"/>
</dbReference>
<reference evidence="10 11" key="1">
    <citation type="journal article" date="2011" name="Stand. Genomic Sci.">
        <title>Complete genome sequence of Syntrophobotulus glycolicus type strain (FlGlyR).</title>
        <authorList>
            <person name="Han C."/>
            <person name="Mwirichia R."/>
            <person name="Chertkov O."/>
            <person name="Held B."/>
            <person name="Lapidus A."/>
            <person name="Nolan M."/>
            <person name="Lucas S."/>
            <person name="Hammon N."/>
            <person name="Deshpande S."/>
            <person name="Cheng J.F."/>
            <person name="Tapia R."/>
            <person name="Goodwin L."/>
            <person name="Pitluck S."/>
            <person name="Huntemann M."/>
            <person name="Liolios K."/>
            <person name="Ivanova N."/>
            <person name="Pagani I."/>
            <person name="Mavromatis K."/>
            <person name="Ovchinikova G."/>
            <person name="Pati A."/>
            <person name="Chen A."/>
            <person name="Palaniappan K."/>
            <person name="Land M."/>
            <person name="Hauser L."/>
            <person name="Brambilla E.M."/>
            <person name="Rohde M."/>
            <person name="Spring S."/>
            <person name="Sikorski J."/>
            <person name="Goker M."/>
            <person name="Woyke T."/>
            <person name="Bristow J."/>
            <person name="Eisen J.A."/>
            <person name="Markowitz V."/>
            <person name="Hugenholtz P."/>
            <person name="Kyrpides N.C."/>
            <person name="Klenk H.P."/>
            <person name="Detter J.C."/>
        </authorList>
    </citation>
    <scope>NUCLEOTIDE SEQUENCE [LARGE SCALE GENOMIC DNA]</scope>
    <source>
        <strain evidence="11">DSM 8271 / FlGlyR</strain>
    </source>
</reference>
<evidence type="ECO:0000256" key="8">
    <source>
        <dbReference type="SAM" id="Coils"/>
    </source>
</evidence>
<evidence type="ECO:0000256" key="7">
    <source>
        <dbReference type="RuleBase" id="RU003345"/>
    </source>
</evidence>
<protein>
    <recommendedName>
        <fullName evidence="4">Aldehyde dehydrogenase</fullName>
    </recommendedName>
</protein>
<dbReference type="PROSITE" id="PS00687">
    <property type="entry name" value="ALDEHYDE_DEHYDR_GLU"/>
    <property type="match status" value="1"/>
</dbReference>
<keyword evidence="2 4" id="KW-0560">Oxidoreductase</keyword>
<dbReference type="InterPro" id="IPR016160">
    <property type="entry name" value="Ald_DH_CS_CYS"/>
</dbReference>
<dbReference type="eggNOG" id="COG1012">
    <property type="taxonomic scope" value="Bacteria"/>
</dbReference>
<dbReference type="HOGENOM" id="CLU_005391_3_1_9"/>
<organism evidence="10 11">
    <name type="scientific">Syntrophobotulus glycolicus (strain DSM 8271 / FlGlyR)</name>
    <dbReference type="NCBI Taxonomy" id="645991"/>
    <lineage>
        <taxon>Bacteria</taxon>
        <taxon>Bacillati</taxon>
        <taxon>Bacillota</taxon>
        <taxon>Clostridia</taxon>
        <taxon>Eubacteriales</taxon>
        <taxon>Desulfitobacteriaceae</taxon>
        <taxon>Syntrophobotulus</taxon>
    </lineage>
</organism>
<dbReference type="InterPro" id="IPR016163">
    <property type="entry name" value="Ald_DH_C"/>
</dbReference>
<feature type="coiled-coil region" evidence="8">
    <location>
        <begin position="25"/>
        <end position="52"/>
    </location>
</feature>
<dbReference type="GO" id="GO:0006081">
    <property type="term" value="P:aldehyde metabolic process"/>
    <property type="evidence" value="ECO:0007669"/>
    <property type="project" value="InterPro"/>
</dbReference>
<evidence type="ECO:0000313" key="11">
    <source>
        <dbReference type="Proteomes" id="UP000007488"/>
    </source>
</evidence>
<dbReference type="STRING" id="645991.Sgly_1138"/>
<evidence type="ECO:0000256" key="2">
    <source>
        <dbReference type="ARBA" id="ARBA00023002"/>
    </source>
</evidence>
<gene>
    <name evidence="10" type="ordered locus">Sgly_1138</name>
</gene>
<dbReference type="FunFam" id="3.40.309.10:FF:000003">
    <property type="entry name" value="Aldehyde dehydrogenase"/>
    <property type="match status" value="1"/>
</dbReference>
<feature type="active site" evidence="5 6">
    <location>
        <position position="212"/>
    </location>
</feature>
<dbReference type="Pfam" id="PF00171">
    <property type="entry name" value="Aldedh"/>
    <property type="match status" value="1"/>
</dbReference>
<dbReference type="GO" id="GO:0005737">
    <property type="term" value="C:cytoplasm"/>
    <property type="evidence" value="ECO:0007669"/>
    <property type="project" value="TreeGrafter"/>
</dbReference>
<dbReference type="PROSITE" id="PS00070">
    <property type="entry name" value="ALDEHYDE_DEHYDR_CYS"/>
    <property type="match status" value="1"/>
</dbReference>
<dbReference type="GO" id="GO:0004029">
    <property type="term" value="F:aldehyde dehydrogenase (NAD+) activity"/>
    <property type="evidence" value="ECO:0007669"/>
    <property type="project" value="TreeGrafter"/>
</dbReference>
<dbReference type="EMBL" id="CP002547">
    <property type="protein sequence ID" value="ADY55462.1"/>
    <property type="molecule type" value="Genomic_DNA"/>
</dbReference>
<dbReference type="AlphaFoldDB" id="F0SU79"/>
<dbReference type="Gene3D" id="3.40.309.10">
    <property type="entry name" value="Aldehyde Dehydrogenase, Chain A, domain 2"/>
    <property type="match status" value="1"/>
</dbReference>
<comment type="similarity">
    <text evidence="1 4 7">Belongs to the aldehyde dehydrogenase family.</text>
</comment>
<dbReference type="InterPro" id="IPR029510">
    <property type="entry name" value="Ald_DH_CS_GLU"/>
</dbReference>
<dbReference type="PANTHER" id="PTHR43570:SF16">
    <property type="entry name" value="ALDEHYDE DEHYDROGENASE TYPE III, ISOFORM Q"/>
    <property type="match status" value="1"/>
</dbReference>
<dbReference type="InterPro" id="IPR016161">
    <property type="entry name" value="Ald_DH/histidinol_DH"/>
</dbReference>
<dbReference type="InterPro" id="IPR015590">
    <property type="entry name" value="Aldehyde_DH_dom"/>
</dbReference>
<dbReference type="FunFam" id="3.40.605.10:FF:000004">
    <property type="entry name" value="Aldehyde dehydrogenase"/>
    <property type="match status" value="1"/>
</dbReference>
<sequence>MTEEEIRTIFNRQRAFFSSGKTLDLDFRREALRKLKTALTAAEEEIISALGKDLRKPLLESYSMELGIAVQEIDFALKNLRKWARPQKVKSPLLLFPAKSAVLAEPYGLSLIISPWNYPFQLTFCPLVSAIAAGNCCIVKPSEYAGASEQVIKTVIARAFDSSYIAVVEGDAGTGAFLLEQDFDKIFFTGSPAVGRIVMEKAARNLASVTLELGGKSPCIVDREVNPELTARRILFGKLVNTGQTCIAPDYLIVHREIKESLYAALGKGLRDFFGENPQNSPDLGRIINKRHFDRLKGYLSQGRIILGGGSDEKELYLEPTVIEVADLEAPLMREEIFGPVLPVVPYTGLEEIEGIIARNPNPLALYLFTRNKETARTLTARIPFGGGCVNDTLFQAANQHLPFGGRGGSGSGSYHGRYGFEAFSHKKALVRNRFGFDLSLKYPPYQDRHKYLRKYLIR</sequence>
<evidence type="ECO:0000256" key="1">
    <source>
        <dbReference type="ARBA" id="ARBA00009986"/>
    </source>
</evidence>
<evidence type="ECO:0000256" key="6">
    <source>
        <dbReference type="PROSITE-ProRule" id="PRU10007"/>
    </source>
</evidence>
<keyword evidence="11" id="KW-1185">Reference proteome</keyword>
<accession>F0SU79</accession>
<feature type="domain" description="Aldehyde dehydrogenase" evidence="9">
    <location>
        <begin position="2"/>
        <end position="429"/>
    </location>
</feature>
<keyword evidence="3" id="KW-0520">NAD</keyword>
<keyword evidence="8" id="KW-0175">Coiled coil</keyword>
<proteinExistence type="inferred from homology"/>
<dbReference type="PANTHER" id="PTHR43570">
    <property type="entry name" value="ALDEHYDE DEHYDROGENASE"/>
    <property type="match status" value="1"/>
</dbReference>
<dbReference type="PIRSF" id="PIRSF036492">
    <property type="entry name" value="ALDH"/>
    <property type="match status" value="1"/>
</dbReference>
<dbReference type="InterPro" id="IPR016162">
    <property type="entry name" value="Ald_DH_N"/>
</dbReference>
<evidence type="ECO:0000256" key="5">
    <source>
        <dbReference type="PIRSR" id="PIRSR036492-1"/>
    </source>
</evidence>